<protein>
    <submittedName>
        <fullName evidence="2">Uncharacterized protein</fullName>
    </submittedName>
</protein>
<proteinExistence type="predicted"/>
<accession>A0AAE1FCZ6</accession>
<evidence type="ECO:0000313" key="3">
    <source>
        <dbReference type="Proteomes" id="UP001286313"/>
    </source>
</evidence>
<keyword evidence="3" id="KW-1185">Reference proteome</keyword>
<comment type="caution">
    <text evidence="2">The sequence shown here is derived from an EMBL/GenBank/DDBJ whole genome shotgun (WGS) entry which is preliminary data.</text>
</comment>
<sequence length="150" mass="16524">MRLASSSLEETNRIENGTENESDRTTTPRAGGFESINPRFERFVRLSPEDSITACHRRVAAKRLPARRHLTNEMLMRLSPNLQTWATTQTSGASSFNLVSTSAPLTISDAPHSITDVGAWTAIFIRSPKLACCPTENTTNITTAHNRLPA</sequence>
<reference evidence="2" key="1">
    <citation type="submission" date="2023-10" db="EMBL/GenBank/DDBJ databases">
        <title>Genome assemblies of two species of porcelain crab, Petrolisthes cinctipes and Petrolisthes manimaculis (Anomura: Porcellanidae).</title>
        <authorList>
            <person name="Angst P."/>
        </authorList>
    </citation>
    <scope>NUCLEOTIDE SEQUENCE</scope>
    <source>
        <strain evidence="2">PB745_01</strain>
        <tissue evidence="2">Gill</tissue>
    </source>
</reference>
<feature type="compositionally biased region" description="Polar residues" evidence="1">
    <location>
        <begin position="1"/>
        <end position="19"/>
    </location>
</feature>
<dbReference type="EMBL" id="JAWQEG010002606">
    <property type="protein sequence ID" value="KAK3870797.1"/>
    <property type="molecule type" value="Genomic_DNA"/>
</dbReference>
<organism evidence="2 3">
    <name type="scientific">Petrolisthes cinctipes</name>
    <name type="common">Flat porcelain crab</name>
    <dbReference type="NCBI Taxonomy" id="88211"/>
    <lineage>
        <taxon>Eukaryota</taxon>
        <taxon>Metazoa</taxon>
        <taxon>Ecdysozoa</taxon>
        <taxon>Arthropoda</taxon>
        <taxon>Crustacea</taxon>
        <taxon>Multicrustacea</taxon>
        <taxon>Malacostraca</taxon>
        <taxon>Eumalacostraca</taxon>
        <taxon>Eucarida</taxon>
        <taxon>Decapoda</taxon>
        <taxon>Pleocyemata</taxon>
        <taxon>Anomura</taxon>
        <taxon>Galatheoidea</taxon>
        <taxon>Porcellanidae</taxon>
        <taxon>Petrolisthes</taxon>
    </lineage>
</organism>
<feature type="region of interest" description="Disordered" evidence="1">
    <location>
        <begin position="1"/>
        <end position="34"/>
    </location>
</feature>
<dbReference type="AlphaFoldDB" id="A0AAE1FCZ6"/>
<gene>
    <name evidence="2" type="ORF">Pcinc_023993</name>
</gene>
<evidence type="ECO:0000313" key="2">
    <source>
        <dbReference type="EMBL" id="KAK3870797.1"/>
    </source>
</evidence>
<dbReference type="Proteomes" id="UP001286313">
    <property type="component" value="Unassembled WGS sequence"/>
</dbReference>
<name>A0AAE1FCZ6_PETCI</name>
<evidence type="ECO:0000256" key="1">
    <source>
        <dbReference type="SAM" id="MobiDB-lite"/>
    </source>
</evidence>